<dbReference type="AlphaFoldDB" id="A0A392MII4"/>
<protein>
    <recommendedName>
        <fullName evidence="1">Reverse transcriptase domain-containing protein</fullName>
    </recommendedName>
</protein>
<dbReference type="Pfam" id="PF00078">
    <property type="entry name" value="RVT_1"/>
    <property type="match status" value="1"/>
</dbReference>
<sequence length="351" mass="40173">LGYQGDVFTWTNNQEGEHHIKERLDSDFMDDANQRSVIKRMENIWLKDPRCHQIIKREWSQTSGDTNTKLQTVFDKIFQWGNTTYGNVPRQMKHTQSMIQDLQVKTPTKANLDQIKNLESKLDATQRNRKNKINFIKDTAGILKTDNGDIQRTFMDYFNELFTSSNPTNMLEAIKVVADKITPSMFSYLNQDFTATEVSHATHQLKGNAAPGSDGLNANFFQVYWDILGDDLSKIVLNILNDGGNPESLNHTFICLIPKHKNPSIPTDYRLIALCNVILKIITKTIANRIKGILPDIISPQQSTFLPGKLITDNTLIAFETFHHLKLNKNKKKGYVGIKLDMAKAYDRIKW</sequence>
<accession>A0A392MII4</accession>
<feature type="domain" description="Reverse transcriptase" evidence="1">
    <location>
        <begin position="257"/>
        <end position="351"/>
    </location>
</feature>
<evidence type="ECO:0000259" key="1">
    <source>
        <dbReference type="Pfam" id="PF00078"/>
    </source>
</evidence>
<dbReference type="Proteomes" id="UP000265520">
    <property type="component" value="Unassembled WGS sequence"/>
</dbReference>
<proteinExistence type="predicted"/>
<feature type="non-terminal residue" evidence="2">
    <location>
        <position position="1"/>
    </location>
</feature>
<reference evidence="2 3" key="1">
    <citation type="journal article" date="2018" name="Front. Plant Sci.">
        <title>Red Clover (Trifolium pratense) and Zigzag Clover (T. medium) - A Picture of Genomic Similarities and Differences.</title>
        <authorList>
            <person name="Dluhosova J."/>
            <person name="Istvanek J."/>
            <person name="Nedelnik J."/>
            <person name="Repkova J."/>
        </authorList>
    </citation>
    <scope>NUCLEOTIDE SEQUENCE [LARGE SCALE GENOMIC DNA]</scope>
    <source>
        <strain evidence="3">cv. 10/8</strain>
        <tissue evidence="2">Leaf</tissue>
    </source>
</reference>
<evidence type="ECO:0000313" key="3">
    <source>
        <dbReference type="Proteomes" id="UP000265520"/>
    </source>
</evidence>
<dbReference type="InterPro" id="IPR000477">
    <property type="entry name" value="RT_dom"/>
</dbReference>
<comment type="caution">
    <text evidence="2">The sequence shown here is derived from an EMBL/GenBank/DDBJ whole genome shotgun (WGS) entry which is preliminary data.</text>
</comment>
<name>A0A392MII4_9FABA</name>
<dbReference type="EMBL" id="LXQA010011976">
    <property type="protein sequence ID" value="MCH87326.1"/>
    <property type="molecule type" value="Genomic_DNA"/>
</dbReference>
<organism evidence="2 3">
    <name type="scientific">Trifolium medium</name>
    <dbReference type="NCBI Taxonomy" id="97028"/>
    <lineage>
        <taxon>Eukaryota</taxon>
        <taxon>Viridiplantae</taxon>
        <taxon>Streptophyta</taxon>
        <taxon>Embryophyta</taxon>
        <taxon>Tracheophyta</taxon>
        <taxon>Spermatophyta</taxon>
        <taxon>Magnoliopsida</taxon>
        <taxon>eudicotyledons</taxon>
        <taxon>Gunneridae</taxon>
        <taxon>Pentapetalae</taxon>
        <taxon>rosids</taxon>
        <taxon>fabids</taxon>
        <taxon>Fabales</taxon>
        <taxon>Fabaceae</taxon>
        <taxon>Papilionoideae</taxon>
        <taxon>50 kb inversion clade</taxon>
        <taxon>NPAAA clade</taxon>
        <taxon>Hologalegina</taxon>
        <taxon>IRL clade</taxon>
        <taxon>Trifolieae</taxon>
        <taxon>Trifolium</taxon>
    </lineage>
</organism>
<evidence type="ECO:0000313" key="2">
    <source>
        <dbReference type="EMBL" id="MCH87326.1"/>
    </source>
</evidence>
<keyword evidence="3" id="KW-1185">Reference proteome</keyword>
<dbReference type="PANTHER" id="PTHR19446">
    <property type="entry name" value="REVERSE TRANSCRIPTASES"/>
    <property type="match status" value="1"/>
</dbReference>
<gene>
    <name evidence="2" type="ORF">A2U01_0008194</name>
</gene>